<evidence type="ECO:0000313" key="1">
    <source>
        <dbReference type="EMBL" id="KAH1064784.1"/>
    </source>
</evidence>
<name>A0A9D3UZK2_9ROSI</name>
<dbReference type="EMBL" id="JAIQCV010000009">
    <property type="protein sequence ID" value="KAH1064784.1"/>
    <property type="molecule type" value="Genomic_DNA"/>
</dbReference>
<comment type="caution">
    <text evidence="1">The sequence shown here is derived from an EMBL/GenBank/DDBJ whole genome shotgun (WGS) entry which is preliminary data.</text>
</comment>
<keyword evidence="2" id="KW-1185">Reference proteome</keyword>
<sequence length="91" mass="10466">MTWRRVELKVLRIIKFMRSLRLNPREREEFTWSPPLRGRGTTLRRCTRMGGRASVFRFRGAVGLGFKDLTGLEVPHFRASPTTKYDGGAVG</sequence>
<gene>
    <name evidence="1" type="ORF">J1N35_029771</name>
</gene>
<proteinExistence type="predicted"/>
<evidence type="ECO:0000313" key="2">
    <source>
        <dbReference type="Proteomes" id="UP000828251"/>
    </source>
</evidence>
<dbReference type="AlphaFoldDB" id="A0A9D3UZK2"/>
<organism evidence="1 2">
    <name type="scientific">Gossypium stocksii</name>
    <dbReference type="NCBI Taxonomy" id="47602"/>
    <lineage>
        <taxon>Eukaryota</taxon>
        <taxon>Viridiplantae</taxon>
        <taxon>Streptophyta</taxon>
        <taxon>Embryophyta</taxon>
        <taxon>Tracheophyta</taxon>
        <taxon>Spermatophyta</taxon>
        <taxon>Magnoliopsida</taxon>
        <taxon>eudicotyledons</taxon>
        <taxon>Gunneridae</taxon>
        <taxon>Pentapetalae</taxon>
        <taxon>rosids</taxon>
        <taxon>malvids</taxon>
        <taxon>Malvales</taxon>
        <taxon>Malvaceae</taxon>
        <taxon>Malvoideae</taxon>
        <taxon>Gossypium</taxon>
    </lineage>
</organism>
<reference evidence="1 2" key="1">
    <citation type="journal article" date="2021" name="Plant Biotechnol. J.">
        <title>Multi-omics assisted identification of the key and species-specific regulatory components of drought-tolerant mechanisms in Gossypium stocksii.</title>
        <authorList>
            <person name="Yu D."/>
            <person name="Ke L."/>
            <person name="Zhang D."/>
            <person name="Wu Y."/>
            <person name="Sun Y."/>
            <person name="Mei J."/>
            <person name="Sun J."/>
            <person name="Sun Y."/>
        </authorList>
    </citation>
    <scope>NUCLEOTIDE SEQUENCE [LARGE SCALE GENOMIC DNA]</scope>
    <source>
        <strain evidence="2">cv. E1</strain>
        <tissue evidence="1">Leaf</tissue>
    </source>
</reference>
<dbReference type="Proteomes" id="UP000828251">
    <property type="component" value="Unassembled WGS sequence"/>
</dbReference>
<protein>
    <submittedName>
        <fullName evidence="1">Uncharacterized protein</fullName>
    </submittedName>
</protein>
<accession>A0A9D3UZK2</accession>